<name>A0A074WJY8_9PEZI</name>
<feature type="compositionally biased region" description="Basic and acidic residues" evidence="1">
    <location>
        <begin position="214"/>
        <end position="233"/>
    </location>
</feature>
<gene>
    <name evidence="2" type="ORF">M436DRAFT_46390</name>
</gene>
<dbReference type="AlphaFoldDB" id="A0A074WJY8"/>
<dbReference type="Proteomes" id="UP000027730">
    <property type="component" value="Unassembled WGS sequence"/>
</dbReference>
<dbReference type="RefSeq" id="XP_013427496.1">
    <property type="nucleotide sequence ID" value="XM_013572042.1"/>
</dbReference>
<dbReference type="EMBL" id="KL584709">
    <property type="protein sequence ID" value="KEQ73455.1"/>
    <property type="molecule type" value="Genomic_DNA"/>
</dbReference>
<dbReference type="STRING" id="1043004.A0A074WJY8"/>
<organism evidence="2 3">
    <name type="scientific">Aureobasidium namibiae CBS 147.97</name>
    <dbReference type="NCBI Taxonomy" id="1043004"/>
    <lineage>
        <taxon>Eukaryota</taxon>
        <taxon>Fungi</taxon>
        <taxon>Dikarya</taxon>
        <taxon>Ascomycota</taxon>
        <taxon>Pezizomycotina</taxon>
        <taxon>Dothideomycetes</taxon>
        <taxon>Dothideomycetidae</taxon>
        <taxon>Dothideales</taxon>
        <taxon>Saccotheciaceae</taxon>
        <taxon>Aureobasidium</taxon>
    </lineage>
</organism>
<reference evidence="2 3" key="1">
    <citation type="journal article" date="2014" name="BMC Genomics">
        <title>Genome sequencing of four Aureobasidium pullulans varieties: biotechnological potential, stress tolerance, and description of new species.</title>
        <authorList>
            <person name="Gostin Ar C."/>
            <person name="Ohm R.A."/>
            <person name="Kogej T."/>
            <person name="Sonjak S."/>
            <person name="Turk M."/>
            <person name="Zajc J."/>
            <person name="Zalar P."/>
            <person name="Grube M."/>
            <person name="Sun H."/>
            <person name="Han J."/>
            <person name="Sharma A."/>
            <person name="Chiniquy J."/>
            <person name="Ngan C.Y."/>
            <person name="Lipzen A."/>
            <person name="Barry K."/>
            <person name="Grigoriev I.V."/>
            <person name="Gunde-Cimerman N."/>
        </authorList>
    </citation>
    <scope>NUCLEOTIDE SEQUENCE [LARGE SCALE GENOMIC DNA]</scope>
    <source>
        <strain evidence="2 3">CBS 147.97</strain>
    </source>
</reference>
<evidence type="ECO:0000313" key="2">
    <source>
        <dbReference type="EMBL" id="KEQ73455.1"/>
    </source>
</evidence>
<evidence type="ECO:0000313" key="3">
    <source>
        <dbReference type="Proteomes" id="UP000027730"/>
    </source>
</evidence>
<dbReference type="OrthoDB" id="8249012at2759"/>
<dbReference type="PANTHER" id="PTHR21521:SF0">
    <property type="entry name" value="AMUN, ISOFORM A"/>
    <property type="match status" value="1"/>
</dbReference>
<dbReference type="HOGENOM" id="CLU_048127_2_0_1"/>
<accession>A0A074WJY8</accession>
<dbReference type="PANTHER" id="PTHR21521">
    <property type="entry name" value="AMUN, ISOFORM A"/>
    <property type="match status" value="1"/>
</dbReference>
<keyword evidence="3" id="KW-1185">Reference proteome</keyword>
<feature type="region of interest" description="Disordered" evidence="1">
    <location>
        <begin position="211"/>
        <end position="240"/>
    </location>
</feature>
<sequence length="240" mass="27641">MDELYDHETIKYETFAGLLESYKELVPSKLEELEQQRLEIIPKALSERADDAHLNKAEVQRLVDWKLGHGTFRPSLRKLVESNTDETVEQCTRQAFETYDKDGDQWDKVVVTLAKGLRGVGPATASLLLNTYDSEKVPFFSDELFRWVMFSEGKGNGWDRKIKYSAKEYQELYSRVELLREKLGKESEKTITSVQVEMVAYVLGRRQIGAAKRKGIDGEEKEGVDNGAGEDRTRKKRRRV</sequence>
<dbReference type="GeneID" id="25410512"/>
<protein>
    <submittedName>
        <fullName evidence="2">Uncharacterized protein</fullName>
    </submittedName>
</protein>
<evidence type="ECO:0000256" key="1">
    <source>
        <dbReference type="SAM" id="MobiDB-lite"/>
    </source>
</evidence>
<proteinExistence type="predicted"/>